<dbReference type="InterPro" id="IPR019195">
    <property type="entry name" value="ABC_ATPase_put"/>
</dbReference>
<dbReference type="SUPFAM" id="SSF52540">
    <property type="entry name" value="P-loop containing nucleoside triphosphate hydrolases"/>
    <property type="match status" value="1"/>
</dbReference>
<evidence type="ECO:0000256" key="1">
    <source>
        <dbReference type="SAM" id="MobiDB-lite"/>
    </source>
</evidence>
<feature type="compositionally biased region" description="Basic and acidic residues" evidence="1">
    <location>
        <begin position="457"/>
        <end position="466"/>
    </location>
</feature>
<evidence type="ECO:0000313" key="6">
    <source>
        <dbReference type="Proteomes" id="UP000505210"/>
    </source>
</evidence>
<proteinExistence type="predicted"/>
<evidence type="ECO:0000259" key="3">
    <source>
        <dbReference type="Pfam" id="PF20446"/>
    </source>
</evidence>
<dbReference type="Proteomes" id="UP000505210">
    <property type="component" value="Chromosome"/>
</dbReference>
<dbReference type="CDD" id="cd00267">
    <property type="entry name" value="ABC_ATPase"/>
    <property type="match status" value="1"/>
</dbReference>
<dbReference type="Pfam" id="PF09818">
    <property type="entry name" value="ABC_ATPase"/>
    <property type="match status" value="1"/>
</dbReference>
<sequence length="590" mass="64711">MADDQVLRQTLVRLDGLGYKAYKEIQGSYRFPGFTLHIDFVQGDPFAAPSRLRVVVPQAEAGFPTETFHSRSREIALRDYLTRQFGKAAAAVREKRGSGNSGLMAIAPTSQYILERSALWVSEAVVEARFWVGLPARGRQILGRTAADLLCDDLPLIVGRSLFYSALNPTELQQHLTVAEDTDWLRDQLAARGLVAFVPDGALLPRQSGVDERPLQDSSAVRFRSPASLRVEFHRPNQGSISGMGIPKGITLIVGGGYHGKSTLLRAIALGIYTAIPGDGREHLVTDAAAVKIRAEDGRSITGVDISPFINHLPQGRSTTRFSTENASGSTSQAASIIEALEAGARLLLVDEDTSATNFMIRDRRMQALVAKDKEPITPLIDKIRQLYRDYDLSTILVMGGSGDYFDVADTVIAMTDYQPQDVTQQARAIAAQFATQRRAEGGDRFGSLTPRVPLPKRLDSPEKQGEQSWHGGRRGDTRPVEGDRPGRGPKLKARDIDELVFGSETVDLSAIEQLVEVGQVRTIGAAIAYLQQHYLDGRRTLPDLLNQITPQLATNRIDELTTYRQGDLVAVRPLELAAALNRLRSLSLR</sequence>
<feature type="domain" description="ATPase of the ABC class N-terminal" evidence="3">
    <location>
        <begin position="7"/>
        <end position="164"/>
    </location>
</feature>
<name>A0A6M8BHW9_9CYAN</name>
<organism evidence="5 6">
    <name type="scientific">Thermoleptolyngbya sichuanensis A183</name>
    <dbReference type="NCBI Taxonomy" id="2737172"/>
    <lineage>
        <taxon>Bacteria</taxon>
        <taxon>Bacillati</taxon>
        <taxon>Cyanobacteriota</taxon>
        <taxon>Cyanophyceae</taxon>
        <taxon>Oculatellales</taxon>
        <taxon>Oculatellaceae</taxon>
        <taxon>Thermoleptolyngbya</taxon>
        <taxon>Thermoleptolyngbya sichuanensis</taxon>
    </lineage>
</organism>
<protein>
    <submittedName>
        <fullName evidence="5">ABC-ATPase domain-containing protein</fullName>
    </submittedName>
</protein>
<feature type="region of interest" description="Disordered" evidence="1">
    <location>
        <begin position="441"/>
        <end position="492"/>
    </location>
</feature>
<accession>A0A6M8BHW9</accession>
<dbReference type="KEGG" id="theu:HPC62_18905"/>
<dbReference type="InterPro" id="IPR046833">
    <property type="entry name" value="ABC_N"/>
</dbReference>
<dbReference type="InterPro" id="IPR049069">
    <property type="entry name" value="MRB1590-like_C"/>
</dbReference>
<dbReference type="PANTHER" id="PTHR38149">
    <property type="entry name" value="ATPASE"/>
    <property type="match status" value="1"/>
</dbReference>
<feature type="domain" description="MRB1590-like C-terminal" evidence="4">
    <location>
        <begin position="491"/>
        <end position="589"/>
    </location>
</feature>
<dbReference type="AlphaFoldDB" id="A0A6M8BHW9"/>
<dbReference type="Pfam" id="PF21117">
    <property type="entry name" value="MRB1590_C"/>
    <property type="match status" value="1"/>
</dbReference>
<dbReference type="InterPro" id="IPR027417">
    <property type="entry name" value="P-loop_NTPase"/>
</dbReference>
<dbReference type="Gene3D" id="3.40.50.300">
    <property type="entry name" value="P-loop containing nucleotide triphosphate hydrolases"/>
    <property type="match status" value="1"/>
</dbReference>
<reference evidence="5 6" key="1">
    <citation type="submission" date="2020-05" db="EMBL/GenBank/DDBJ databases">
        <title>Complete genome sequence of of a novel Thermoleptolyngbya strain isolated from hot springs of Ganzi, Sichuan China.</title>
        <authorList>
            <person name="Tang J."/>
            <person name="Daroch M."/>
            <person name="Li L."/>
            <person name="Waleron K."/>
            <person name="Waleron M."/>
            <person name="Waleron M."/>
        </authorList>
    </citation>
    <scope>NUCLEOTIDE SEQUENCE [LARGE SCALE GENOMIC DNA]</scope>
    <source>
        <strain evidence="5 6">PKUAC-SCTA183</strain>
    </source>
</reference>
<dbReference type="EMBL" id="CP053661">
    <property type="protein sequence ID" value="QKD83986.1"/>
    <property type="molecule type" value="Genomic_DNA"/>
</dbReference>
<evidence type="ECO:0000259" key="4">
    <source>
        <dbReference type="Pfam" id="PF21117"/>
    </source>
</evidence>
<keyword evidence="6" id="KW-1185">Reference proteome</keyword>
<feature type="domain" description="ATPase of the ABC class C-terminal" evidence="2">
    <location>
        <begin position="170"/>
        <end position="450"/>
    </location>
</feature>
<dbReference type="RefSeq" id="WP_172358059.1">
    <property type="nucleotide sequence ID" value="NZ_CP053661.1"/>
</dbReference>
<dbReference type="Pfam" id="PF20446">
    <property type="entry name" value="ABC_N"/>
    <property type="match status" value="1"/>
</dbReference>
<evidence type="ECO:0000259" key="2">
    <source>
        <dbReference type="Pfam" id="PF09818"/>
    </source>
</evidence>
<evidence type="ECO:0000313" key="5">
    <source>
        <dbReference type="EMBL" id="QKD83986.1"/>
    </source>
</evidence>
<dbReference type="InterPro" id="IPR046834">
    <property type="entry name" value="ABC_ATPase_C"/>
</dbReference>
<dbReference type="PANTHER" id="PTHR38149:SF1">
    <property type="entry name" value="ATPASE"/>
    <property type="match status" value="1"/>
</dbReference>
<feature type="compositionally biased region" description="Basic and acidic residues" evidence="1">
    <location>
        <begin position="474"/>
        <end position="492"/>
    </location>
</feature>
<gene>
    <name evidence="5" type="ORF">HPC62_18905</name>
</gene>